<reference evidence="2" key="1">
    <citation type="journal article" date="2023" name="Mol. Phylogenet. Evol.">
        <title>Genome-scale phylogeny and comparative genomics of the fungal order Sordariales.</title>
        <authorList>
            <person name="Hensen N."/>
            <person name="Bonometti L."/>
            <person name="Westerberg I."/>
            <person name="Brannstrom I.O."/>
            <person name="Guillou S."/>
            <person name="Cros-Aarteil S."/>
            <person name="Calhoun S."/>
            <person name="Haridas S."/>
            <person name="Kuo A."/>
            <person name="Mondo S."/>
            <person name="Pangilinan J."/>
            <person name="Riley R."/>
            <person name="LaButti K."/>
            <person name="Andreopoulos B."/>
            <person name="Lipzen A."/>
            <person name="Chen C."/>
            <person name="Yan M."/>
            <person name="Daum C."/>
            <person name="Ng V."/>
            <person name="Clum A."/>
            <person name="Steindorff A."/>
            <person name="Ohm R.A."/>
            <person name="Martin F."/>
            <person name="Silar P."/>
            <person name="Natvig D.O."/>
            <person name="Lalanne C."/>
            <person name="Gautier V."/>
            <person name="Ament-Velasquez S.L."/>
            <person name="Kruys A."/>
            <person name="Hutchinson M.I."/>
            <person name="Powell A.J."/>
            <person name="Barry K."/>
            <person name="Miller A.N."/>
            <person name="Grigoriev I.V."/>
            <person name="Debuchy R."/>
            <person name="Gladieux P."/>
            <person name="Hiltunen Thoren M."/>
            <person name="Johannesson H."/>
        </authorList>
    </citation>
    <scope>NUCLEOTIDE SEQUENCE</scope>
    <source>
        <strain evidence="2">CBS 118394</strain>
    </source>
</reference>
<dbReference type="Proteomes" id="UP001283341">
    <property type="component" value="Unassembled WGS sequence"/>
</dbReference>
<feature type="region of interest" description="Disordered" evidence="1">
    <location>
        <begin position="1"/>
        <end position="81"/>
    </location>
</feature>
<evidence type="ECO:0000313" key="2">
    <source>
        <dbReference type="EMBL" id="KAK3312226.1"/>
    </source>
</evidence>
<comment type="caution">
    <text evidence="2">The sequence shown here is derived from an EMBL/GenBank/DDBJ whole genome shotgun (WGS) entry which is preliminary data.</text>
</comment>
<feature type="compositionally biased region" description="Polar residues" evidence="1">
    <location>
        <begin position="1"/>
        <end position="15"/>
    </location>
</feature>
<feature type="compositionally biased region" description="Low complexity" evidence="1">
    <location>
        <begin position="16"/>
        <end position="38"/>
    </location>
</feature>
<proteinExistence type="predicted"/>
<keyword evidence="3" id="KW-1185">Reference proteome</keyword>
<dbReference type="AlphaFoldDB" id="A0AAE0LY65"/>
<sequence>MSRSTHPLQTHESNVSSSPSAGPSTAAAARPAPAATSTRRPRGRPPGSTGHPRRRPPESGGAPTIRKPVPGARKEEFTGFDEETLATVKAMTAPAETWAVNANRNTANNIRNPAYGPDLAHGHQHKQSDAQRHDASVMCIKKQCRVHGTILCTWSSSNSLTNRSQRIDKDPRG</sequence>
<dbReference type="EMBL" id="JAUEDM010000009">
    <property type="protein sequence ID" value="KAK3312226.1"/>
    <property type="molecule type" value="Genomic_DNA"/>
</dbReference>
<organism evidence="2 3">
    <name type="scientific">Apodospora peruviana</name>
    <dbReference type="NCBI Taxonomy" id="516989"/>
    <lineage>
        <taxon>Eukaryota</taxon>
        <taxon>Fungi</taxon>
        <taxon>Dikarya</taxon>
        <taxon>Ascomycota</taxon>
        <taxon>Pezizomycotina</taxon>
        <taxon>Sordariomycetes</taxon>
        <taxon>Sordariomycetidae</taxon>
        <taxon>Sordariales</taxon>
        <taxon>Lasiosphaeriaceae</taxon>
        <taxon>Apodospora</taxon>
    </lineage>
</organism>
<protein>
    <submittedName>
        <fullName evidence="2">Uncharacterized protein</fullName>
    </submittedName>
</protein>
<reference evidence="2" key="2">
    <citation type="submission" date="2023-06" db="EMBL/GenBank/DDBJ databases">
        <authorList>
            <consortium name="Lawrence Berkeley National Laboratory"/>
            <person name="Haridas S."/>
            <person name="Hensen N."/>
            <person name="Bonometti L."/>
            <person name="Westerberg I."/>
            <person name="Brannstrom I.O."/>
            <person name="Guillou S."/>
            <person name="Cros-Aarteil S."/>
            <person name="Calhoun S."/>
            <person name="Kuo A."/>
            <person name="Mondo S."/>
            <person name="Pangilinan J."/>
            <person name="Riley R."/>
            <person name="Labutti K."/>
            <person name="Andreopoulos B."/>
            <person name="Lipzen A."/>
            <person name="Chen C."/>
            <person name="Yanf M."/>
            <person name="Daum C."/>
            <person name="Ng V."/>
            <person name="Clum A."/>
            <person name="Steindorff A."/>
            <person name="Ohm R."/>
            <person name="Martin F."/>
            <person name="Silar P."/>
            <person name="Natvig D."/>
            <person name="Lalanne C."/>
            <person name="Gautier V."/>
            <person name="Ament-Velasquez S.L."/>
            <person name="Kruys A."/>
            <person name="Hutchinson M.I."/>
            <person name="Powell A.J."/>
            <person name="Barry K."/>
            <person name="Miller A.N."/>
            <person name="Grigoriev I.V."/>
            <person name="Debuchy R."/>
            <person name="Gladieux P."/>
            <person name="Thoren M.H."/>
            <person name="Johannesson H."/>
        </authorList>
    </citation>
    <scope>NUCLEOTIDE SEQUENCE</scope>
    <source>
        <strain evidence="2">CBS 118394</strain>
    </source>
</reference>
<evidence type="ECO:0000313" key="3">
    <source>
        <dbReference type="Proteomes" id="UP001283341"/>
    </source>
</evidence>
<accession>A0AAE0LY65</accession>
<evidence type="ECO:0000256" key="1">
    <source>
        <dbReference type="SAM" id="MobiDB-lite"/>
    </source>
</evidence>
<gene>
    <name evidence="2" type="ORF">B0H66DRAFT_538522</name>
</gene>
<name>A0AAE0LY65_9PEZI</name>